<evidence type="ECO:0000313" key="3">
    <source>
        <dbReference type="Proteomes" id="UP000760545"/>
    </source>
</evidence>
<dbReference type="InterPro" id="IPR007024">
    <property type="entry name" value="BLUF_domain"/>
</dbReference>
<dbReference type="PROSITE" id="PS50925">
    <property type="entry name" value="BLUF"/>
    <property type="match status" value="1"/>
</dbReference>
<reference evidence="2 3" key="1">
    <citation type="submission" date="2020-03" db="EMBL/GenBank/DDBJ databases">
        <title>Tamlana sp. nov, isolated from XXX.</title>
        <authorList>
            <person name="Cao W.R."/>
        </authorList>
    </citation>
    <scope>NUCLEOTIDE SEQUENCE [LARGE SCALE GENOMIC DNA]</scope>
    <source>
        <strain evidence="2 3">HST1-43</strain>
    </source>
</reference>
<dbReference type="RefSeq" id="WP_167918533.1">
    <property type="nucleotide sequence ID" value="NZ_JAAVJS010000016.1"/>
</dbReference>
<sequence>MKYKAICYLSNIKPSLNKGEIDDLMDFSVHQNNKRAITGLCILLDNHFYQILEGEPNAVDELFSKIKKDNRHNGLIKLIDKPIKDKIFAEYYGGDFAIVKKRVDVNKLKIYLEWLKNANIPEINELLLLTENFLKYNNGL</sequence>
<name>A0ABX1DCS1_9FLAO</name>
<feature type="domain" description="BLUF" evidence="1">
    <location>
        <begin position="3"/>
        <end position="94"/>
    </location>
</feature>
<dbReference type="EMBL" id="JAAVJS010000016">
    <property type="protein sequence ID" value="NJX16164.1"/>
    <property type="molecule type" value="Genomic_DNA"/>
</dbReference>
<comment type="caution">
    <text evidence="2">The sequence shown here is derived from an EMBL/GenBank/DDBJ whole genome shotgun (WGS) entry which is preliminary data.</text>
</comment>
<proteinExistence type="predicted"/>
<dbReference type="Proteomes" id="UP000760545">
    <property type="component" value="Unassembled WGS sequence"/>
</dbReference>
<dbReference type="SUPFAM" id="SSF54975">
    <property type="entry name" value="Acylphosphatase/BLUF domain-like"/>
    <property type="match status" value="1"/>
</dbReference>
<dbReference type="Pfam" id="PF04940">
    <property type="entry name" value="BLUF"/>
    <property type="match status" value="1"/>
</dbReference>
<keyword evidence="3" id="KW-1185">Reference proteome</keyword>
<dbReference type="InterPro" id="IPR036046">
    <property type="entry name" value="Acylphosphatase-like_dom_sf"/>
</dbReference>
<evidence type="ECO:0000313" key="2">
    <source>
        <dbReference type="EMBL" id="NJX16164.1"/>
    </source>
</evidence>
<evidence type="ECO:0000259" key="1">
    <source>
        <dbReference type="PROSITE" id="PS50925"/>
    </source>
</evidence>
<dbReference type="Gene3D" id="3.30.70.100">
    <property type="match status" value="1"/>
</dbReference>
<protein>
    <submittedName>
        <fullName evidence="2">BLUF domain-containing protein</fullName>
    </submittedName>
</protein>
<gene>
    <name evidence="2" type="ORF">HC176_11765</name>
</gene>
<accession>A0ABX1DCS1</accession>
<dbReference type="SMART" id="SM01034">
    <property type="entry name" value="BLUF"/>
    <property type="match status" value="1"/>
</dbReference>
<organism evidence="2 3">
    <name type="scientific">Tamlana crocina</name>
    <dbReference type="NCBI Taxonomy" id="393006"/>
    <lineage>
        <taxon>Bacteria</taxon>
        <taxon>Pseudomonadati</taxon>
        <taxon>Bacteroidota</taxon>
        <taxon>Flavobacteriia</taxon>
        <taxon>Flavobacteriales</taxon>
        <taxon>Flavobacteriaceae</taxon>
        <taxon>Tamlana</taxon>
    </lineage>
</organism>